<gene>
    <name evidence="5" type="primary">yfmS_8</name>
    <name evidence="6" type="synonym">yfmS_5</name>
    <name evidence="6" type="ORF">CLCOS_14380</name>
    <name evidence="5" type="ORF">WX73_03399</name>
</gene>
<dbReference type="PANTHER" id="PTHR32089:SF112">
    <property type="entry name" value="LYSOZYME-LIKE PROTEIN-RELATED"/>
    <property type="match status" value="1"/>
</dbReference>
<dbReference type="Gene3D" id="1.10.287.950">
    <property type="entry name" value="Methyl-accepting chemotaxis protein"/>
    <property type="match status" value="1"/>
</dbReference>
<dbReference type="EMBL" id="LITQ01000004">
    <property type="protein sequence ID" value="OAA94299.1"/>
    <property type="molecule type" value="Genomic_DNA"/>
</dbReference>
<reference evidence="5 7" key="1">
    <citation type="journal article" date="2015" name="Biotechnol. Bioeng.">
        <title>Genome sequence and phenotypic characterization of Caulobacter segnis.</title>
        <authorList>
            <person name="Patel S."/>
            <person name="Fletcher B."/>
            <person name="Scott D.C."/>
            <person name="Ely B."/>
        </authorList>
    </citation>
    <scope>NUCLEOTIDE SEQUENCE [LARGE SCALE GENOMIC DNA]</scope>
    <source>
        <strain evidence="5 7">PS02</strain>
    </source>
</reference>
<accession>A0A166TX07</accession>
<feature type="domain" description="Methyl-accepting transducer" evidence="4">
    <location>
        <begin position="238"/>
        <end position="382"/>
    </location>
</feature>
<evidence type="ECO:0000313" key="5">
    <source>
        <dbReference type="EMBL" id="OAA94299.1"/>
    </source>
</evidence>
<evidence type="ECO:0000259" key="4">
    <source>
        <dbReference type="PROSITE" id="PS50111"/>
    </source>
</evidence>
<dbReference type="GO" id="GO:0016020">
    <property type="term" value="C:membrane"/>
    <property type="evidence" value="ECO:0007669"/>
    <property type="project" value="InterPro"/>
</dbReference>
<evidence type="ECO:0000313" key="6">
    <source>
        <dbReference type="EMBL" id="OBR95645.1"/>
    </source>
</evidence>
<evidence type="ECO:0000313" key="7">
    <source>
        <dbReference type="Proteomes" id="UP000077384"/>
    </source>
</evidence>
<feature type="compositionally biased region" description="Low complexity" evidence="3">
    <location>
        <begin position="346"/>
        <end position="356"/>
    </location>
</feature>
<dbReference type="InterPro" id="IPR004089">
    <property type="entry name" value="MCPsignal_dom"/>
</dbReference>
<sequence length="382" mass="41486">MIKVNQIDSVKEFAKVQANLVSGGVVYGIIEGDTMKWVQSSDSFSLDVFHVGKKFDSNSTSLTAIREKRVLSQKVPRSAYGMRLSITSIPIVDEHDKAVGVFSMAFPRLHPVAKAFENFAPMLAEMFSEGVFLCLTDLEKFVSIQSSKQFNINSIKIGDEFESDFISKKVISTGKSKVEKIDAVKYGTPVMMLGYPLIDEDSNEIVGSFVIAMPKETEAELRNMSGNLTESITGISSAIEELAASASQIHSNEQELNNDISQITELSEEINKISSFIEDIANETKMLGLNAAIEAARAGQAGSGFGVVANQIRKLSEQAKSTVPKIKKLTDSIKEKVDGSSKKSKGSLASSQEQAAATEEITASIEEITTMSEKLSEIALKL</sequence>
<feature type="region of interest" description="Disordered" evidence="3">
    <location>
        <begin position="337"/>
        <end position="356"/>
    </location>
</feature>
<dbReference type="PROSITE" id="PS50111">
    <property type="entry name" value="CHEMOTAXIS_TRANSDUC_2"/>
    <property type="match status" value="1"/>
</dbReference>
<comment type="caution">
    <text evidence="5">The sequence shown here is derived from an EMBL/GenBank/DDBJ whole genome shotgun (WGS) entry which is preliminary data.</text>
</comment>
<reference evidence="6 8" key="2">
    <citation type="journal article" date="2016" name="Front. Microbiol.">
        <title>Industrial Acetogenic Biocatalysts: A Comparative Metabolic and Genomic Analysis.</title>
        <authorList>
            <person name="Bengelsdorf F."/>
            <person name="Poehlein A."/>
            <person name="Sonja S."/>
            <person name="Erz C."/>
            <person name="Hummel T."/>
            <person name="Hoffmeister S."/>
            <person name="Daniel R."/>
            <person name="Durre P."/>
        </authorList>
    </citation>
    <scope>NUCLEOTIDE SEQUENCE [LARGE SCALE GENOMIC DNA]</scope>
    <source>
        <strain evidence="6 8">PTA-10522</strain>
    </source>
</reference>
<dbReference type="EMBL" id="LROR01000037">
    <property type="protein sequence ID" value="OBR95645.1"/>
    <property type="molecule type" value="Genomic_DNA"/>
</dbReference>
<keyword evidence="8" id="KW-1185">Reference proteome</keyword>
<dbReference type="SMART" id="SM00283">
    <property type="entry name" value="MA"/>
    <property type="match status" value="1"/>
</dbReference>
<dbReference type="GO" id="GO:0007165">
    <property type="term" value="P:signal transduction"/>
    <property type="evidence" value="ECO:0007669"/>
    <property type="project" value="UniProtKB-KW"/>
</dbReference>
<dbReference type="AlphaFoldDB" id="A0A166TX07"/>
<evidence type="ECO:0000256" key="1">
    <source>
        <dbReference type="ARBA" id="ARBA00023224"/>
    </source>
</evidence>
<organism evidence="5 7">
    <name type="scientific">Clostridium coskatii</name>
    <dbReference type="NCBI Taxonomy" id="1705578"/>
    <lineage>
        <taxon>Bacteria</taxon>
        <taxon>Bacillati</taxon>
        <taxon>Bacillota</taxon>
        <taxon>Clostridia</taxon>
        <taxon>Eubacteriales</taxon>
        <taxon>Clostridiaceae</taxon>
        <taxon>Clostridium</taxon>
    </lineage>
</organism>
<dbReference type="Proteomes" id="UP000077384">
    <property type="component" value="Unassembled WGS sequence"/>
</dbReference>
<dbReference type="PANTHER" id="PTHR32089">
    <property type="entry name" value="METHYL-ACCEPTING CHEMOTAXIS PROTEIN MCPB"/>
    <property type="match status" value="1"/>
</dbReference>
<keyword evidence="1 2" id="KW-0807">Transducer</keyword>
<dbReference type="Proteomes" id="UP000093694">
    <property type="component" value="Unassembled WGS sequence"/>
</dbReference>
<dbReference type="SUPFAM" id="SSF58104">
    <property type="entry name" value="Methyl-accepting chemotaxis protein (MCP) signaling domain"/>
    <property type="match status" value="1"/>
</dbReference>
<evidence type="ECO:0000313" key="8">
    <source>
        <dbReference type="Proteomes" id="UP000093694"/>
    </source>
</evidence>
<dbReference type="PATRIC" id="fig|1705578.3.peg.3469"/>
<protein>
    <submittedName>
        <fullName evidence="5 6">Sensory transducer protein YfmS</fullName>
    </submittedName>
</protein>
<evidence type="ECO:0000256" key="2">
    <source>
        <dbReference type="PROSITE-ProRule" id="PRU00284"/>
    </source>
</evidence>
<dbReference type="RefSeq" id="WP_013237101.1">
    <property type="nucleotide sequence ID" value="NZ_LITQ01000004.1"/>
</dbReference>
<name>A0A166TX07_9CLOT</name>
<evidence type="ECO:0000256" key="3">
    <source>
        <dbReference type="SAM" id="MobiDB-lite"/>
    </source>
</evidence>
<dbReference type="Pfam" id="PF00015">
    <property type="entry name" value="MCPsignal"/>
    <property type="match status" value="1"/>
</dbReference>
<proteinExistence type="predicted"/>